<reference evidence="1" key="1">
    <citation type="journal article" date="2021" name="Proc. Natl. Acad. Sci. U.S.A.">
        <title>A Catalog of Tens of Thousands of Viruses from Human Metagenomes Reveals Hidden Associations with Chronic Diseases.</title>
        <authorList>
            <person name="Tisza M.J."/>
            <person name="Buck C.B."/>
        </authorList>
    </citation>
    <scope>NUCLEOTIDE SEQUENCE</scope>
    <source>
        <strain evidence="1">CtYsL76</strain>
    </source>
</reference>
<accession>A0A8S5QLZ7</accession>
<sequence length="120" mass="14402">MIINVKNLEFQPCDYIGKPPKMISYEIVKIQPNPFYKKESEYRKDGEWFYKNNDIAIHKSVFENPKSKYTILTFEYDDKDHDYNVGFISNRYMDLNQEEWIALGELLSRANDYLTLNNKN</sequence>
<proteinExistence type="predicted"/>
<dbReference type="EMBL" id="BK015689">
    <property type="protein sequence ID" value="DAE20104.1"/>
    <property type="molecule type" value="Genomic_DNA"/>
</dbReference>
<evidence type="ECO:0000313" key="1">
    <source>
        <dbReference type="EMBL" id="DAE20104.1"/>
    </source>
</evidence>
<name>A0A8S5QLZ7_9CAUD</name>
<organism evidence="1">
    <name type="scientific">CrAss-like virus sp. ctYsL76</name>
    <dbReference type="NCBI Taxonomy" id="2826826"/>
    <lineage>
        <taxon>Viruses</taxon>
        <taxon>Duplodnaviria</taxon>
        <taxon>Heunggongvirae</taxon>
        <taxon>Uroviricota</taxon>
        <taxon>Caudoviricetes</taxon>
        <taxon>Crassvirales</taxon>
    </lineage>
</organism>
<protein>
    <submittedName>
        <fullName evidence="1">Uncharacterized protein</fullName>
    </submittedName>
</protein>